<dbReference type="GO" id="GO:0003730">
    <property type="term" value="F:mRNA 3'-UTR binding"/>
    <property type="evidence" value="ECO:0007669"/>
    <property type="project" value="TreeGrafter"/>
</dbReference>
<proteinExistence type="predicted"/>
<dbReference type="Gene3D" id="3.30.1330.30">
    <property type="match status" value="1"/>
</dbReference>
<organism evidence="4">
    <name type="scientific">Onchocerca ochengi</name>
    <name type="common">Filarial nematode worm</name>
    <dbReference type="NCBI Taxonomy" id="42157"/>
    <lineage>
        <taxon>Eukaryota</taxon>
        <taxon>Metazoa</taxon>
        <taxon>Ecdysozoa</taxon>
        <taxon>Nematoda</taxon>
        <taxon>Chromadorea</taxon>
        <taxon>Rhabditida</taxon>
        <taxon>Spirurina</taxon>
        <taxon>Spiruromorpha</taxon>
        <taxon>Filarioidea</taxon>
        <taxon>Onchocercidae</taxon>
        <taxon>Onchocerca</taxon>
    </lineage>
</organism>
<reference evidence="4" key="1">
    <citation type="submission" date="2016-06" db="UniProtKB">
        <authorList>
            <consortium name="WormBaseParasite"/>
        </authorList>
    </citation>
    <scope>IDENTIFICATION</scope>
</reference>
<dbReference type="GO" id="GO:0043021">
    <property type="term" value="F:ribonucleoprotein complex binding"/>
    <property type="evidence" value="ECO:0007669"/>
    <property type="project" value="TreeGrafter"/>
</dbReference>
<dbReference type="PANTHER" id="PTHR13284">
    <property type="entry name" value="GH01354P"/>
    <property type="match status" value="1"/>
</dbReference>
<dbReference type="OrthoDB" id="263617at2759"/>
<dbReference type="WBParaSite" id="nOo.2.0.1.t02928-RA">
    <property type="protein sequence ID" value="nOo.2.0.1.t02928-RA"/>
    <property type="gene ID" value="nOo.2.0.1.g02928"/>
</dbReference>
<dbReference type="EMBL" id="UYRW01000507">
    <property type="protein sequence ID" value="VDK67444.1"/>
    <property type="molecule type" value="Genomic_DNA"/>
</dbReference>
<reference evidence="2 3" key="2">
    <citation type="submission" date="2018-08" db="EMBL/GenBank/DDBJ databases">
        <authorList>
            <person name="Laetsch R D."/>
            <person name="Stevens L."/>
            <person name="Kumar S."/>
            <person name="Blaxter L. M."/>
        </authorList>
    </citation>
    <scope>NUCLEOTIDE SEQUENCE [LARGE SCALE GENOMIC DNA]</scope>
</reference>
<dbReference type="PANTHER" id="PTHR13284:SF4">
    <property type="entry name" value="C2H2-TYPE DOMAIN-CONTAINING PROTEIN"/>
    <property type="match status" value="1"/>
</dbReference>
<dbReference type="Pfam" id="PF01248">
    <property type="entry name" value="Ribosomal_L7Ae"/>
    <property type="match status" value="1"/>
</dbReference>
<dbReference type="InterPro" id="IPR040051">
    <property type="entry name" value="SECISBP2"/>
</dbReference>
<evidence type="ECO:0000313" key="3">
    <source>
        <dbReference type="Proteomes" id="UP000271087"/>
    </source>
</evidence>
<gene>
    <name evidence="2" type="ORF">NOO_LOCUS2928</name>
</gene>
<sequence length="210" mass="24017">MNGLEIHEKKKFVRKKRHDLLFADFLTPEVLETKPKTVKHQEVKQESNESRVDSDKFDPFSLTTKDTDAAVIEFLKKVKKFQDRAWKKNPIKAKSKHRLVYGIKEVLKQLSLEAVRCVILARDIETNKIELSTDIDKIMEICASNHIDILWISSKNNLAKAVKKWPIVSAIAILDYSGAEDAYSAAIQTLVNFMACCRIADHVDQPSFFA</sequence>
<dbReference type="AlphaFoldDB" id="A0A182E4K7"/>
<evidence type="ECO:0000313" key="2">
    <source>
        <dbReference type="EMBL" id="VDK67444.1"/>
    </source>
</evidence>
<dbReference type="GO" id="GO:1990904">
    <property type="term" value="C:ribonucleoprotein complex"/>
    <property type="evidence" value="ECO:0007669"/>
    <property type="project" value="TreeGrafter"/>
</dbReference>
<dbReference type="InterPro" id="IPR029064">
    <property type="entry name" value="Ribosomal_eL30-like_sf"/>
</dbReference>
<keyword evidence="3" id="KW-1185">Reference proteome</keyword>
<dbReference type="GO" id="GO:0005739">
    <property type="term" value="C:mitochondrion"/>
    <property type="evidence" value="ECO:0007669"/>
    <property type="project" value="TreeGrafter"/>
</dbReference>
<evidence type="ECO:0000259" key="1">
    <source>
        <dbReference type="Pfam" id="PF01248"/>
    </source>
</evidence>
<dbReference type="SUPFAM" id="SSF55315">
    <property type="entry name" value="L30e-like"/>
    <property type="match status" value="1"/>
</dbReference>
<feature type="domain" description="Ribosomal protein eL8/eL30/eS12/Gadd45" evidence="1">
    <location>
        <begin position="86"/>
        <end position="182"/>
    </location>
</feature>
<protein>
    <submittedName>
        <fullName evidence="4">Ribosomal_L7Ae domain-containing protein</fullName>
    </submittedName>
</protein>
<name>A0A182E4K7_ONCOC</name>
<accession>A0A182E4K7</accession>
<evidence type="ECO:0000313" key="4">
    <source>
        <dbReference type="WBParaSite" id="nOo.2.0.1.t02928-RA"/>
    </source>
</evidence>
<dbReference type="STRING" id="42157.A0A182E4K7"/>
<dbReference type="Proteomes" id="UP000271087">
    <property type="component" value="Unassembled WGS sequence"/>
</dbReference>
<dbReference type="GO" id="GO:0035368">
    <property type="term" value="F:selenocysteine insertion sequence binding"/>
    <property type="evidence" value="ECO:0007669"/>
    <property type="project" value="InterPro"/>
</dbReference>
<dbReference type="InterPro" id="IPR004038">
    <property type="entry name" value="Ribosomal_eL8/eL30/eS12/Gad45"/>
</dbReference>